<dbReference type="RefSeq" id="WP_111647153.1">
    <property type="nucleotide sequence ID" value="NZ_JACHWI010000001.1"/>
</dbReference>
<name>A0A327ZMC2_9ACTN</name>
<evidence type="ECO:0000313" key="1">
    <source>
        <dbReference type="EMBL" id="RAK43396.1"/>
    </source>
</evidence>
<reference evidence="1 2" key="1">
    <citation type="submission" date="2018-06" db="EMBL/GenBank/DDBJ databases">
        <title>Genomic Encyclopedia of Type Strains, Phase III (KMG-III): the genomes of soil and plant-associated and newly described type strains.</title>
        <authorList>
            <person name="Whitman W."/>
        </authorList>
    </citation>
    <scope>NUCLEOTIDE SEQUENCE [LARGE SCALE GENOMIC DNA]</scope>
    <source>
        <strain evidence="1 2">CGMCC 4.7090</strain>
    </source>
</reference>
<proteinExistence type="predicted"/>
<dbReference type="OrthoDB" id="3360338at2"/>
<keyword evidence="2" id="KW-1185">Reference proteome</keyword>
<gene>
    <name evidence="1" type="ORF">B0I29_101526</name>
</gene>
<dbReference type="EMBL" id="QLMJ01000001">
    <property type="protein sequence ID" value="RAK43396.1"/>
    <property type="molecule type" value="Genomic_DNA"/>
</dbReference>
<evidence type="ECO:0000313" key="2">
    <source>
        <dbReference type="Proteomes" id="UP000249341"/>
    </source>
</evidence>
<comment type="caution">
    <text evidence="1">The sequence shown here is derived from an EMBL/GenBank/DDBJ whole genome shotgun (WGS) entry which is preliminary data.</text>
</comment>
<dbReference type="Proteomes" id="UP000249341">
    <property type="component" value="Unassembled WGS sequence"/>
</dbReference>
<sequence>MRFLRLGLRKRRVQHDPALQRQLMQDVQQRFGTHLTTRYADQAAEIRGLLDGDDGVLVAGEILREFAEGAHSSVVVQAADLGLVADRTNYRTLWKTAGKRLRSPLFGQPLHPYIQVSAAVTAVGAQARQTVRVTDPEPVLAHVFELLDLTVAGWQYGRVLVDVHGAELAAGLITTATVLRNEMGDPPPLPPPVREQMRSNASVDVLDPAISRFVGQWNPGKQMRESLLA</sequence>
<accession>A0A327ZMC2</accession>
<protein>
    <submittedName>
        <fullName evidence="1">Uncharacterized protein</fullName>
    </submittedName>
</protein>
<organism evidence="1 2">
    <name type="scientific">Actinoplanes lutulentus</name>
    <dbReference type="NCBI Taxonomy" id="1287878"/>
    <lineage>
        <taxon>Bacteria</taxon>
        <taxon>Bacillati</taxon>
        <taxon>Actinomycetota</taxon>
        <taxon>Actinomycetes</taxon>
        <taxon>Micromonosporales</taxon>
        <taxon>Micromonosporaceae</taxon>
        <taxon>Actinoplanes</taxon>
    </lineage>
</organism>
<dbReference type="AlphaFoldDB" id="A0A327ZMC2"/>